<keyword evidence="2" id="KW-1185">Reference proteome</keyword>
<dbReference type="AlphaFoldDB" id="A0A9X2RDF2"/>
<protein>
    <submittedName>
        <fullName evidence="1">Uncharacterized protein</fullName>
    </submittedName>
</protein>
<proteinExistence type="predicted"/>
<sequence>MIYAAGKDLEILSKHFLKLKKDNFEFQDCSFAGVNSSAVGSFCKYGDIHYLIYEENEKQEIDKIISKTGLSNIPFGACTYKF</sequence>
<accession>A0A9X2RDF2</accession>
<comment type="caution">
    <text evidence="1">The sequence shown here is derived from an EMBL/GenBank/DDBJ whole genome shotgun (WGS) entry which is preliminary data.</text>
</comment>
<name>A0A9X2RDF2_9FLAO</name>
<gene>
    <name evidence="1" type="ORF">MKO06_11925</name>
</gene>
<dbReference type="EMBL" id="JANCNS010000002">
    <property type="protein sequence ID" value="MCP9200621.1"/>
    <property type="molecule type" value="Genomic_DNA"/>
</dbReference>
<organism evidence="1 2">
    <name type="scientific">Christiangramia oceanisediminis</name>
    <dbReference type="NCBI Taxonomy" id="2920386"/>
    <lineage>
        <taxon>Bacteria</taxon>
        <taxon>Pseudomonadati</taxon>
        <taxon>Bacteroidota</taxon>
        <taxon>Flavobacteriia</taxon>
        <taxon>Flavobacteriales</taxon>
        <taxon>Flavobacteriaceae</taxon>
        <taxon>Christiangramia</taxon>
    </lineage>
</organism>
<reference evidence="1" key="1">
    <citation type="submission" date="2022-07" db="EMBL/GenBank/DDBJ databases">
        <title>Gramela sediminis sp. nov., isolated from deep-sea sediment of the Indian Ocean.</title>
        <authorList>
            <person name="Shi H."/>
        </authorList>
    </citation>
    <scope>NUCLEOTIDE SEQUENCE</scope>
    <source>
        <strain evidence="1">GC03-9</strain>
    </source>
</reference>
<dbReference type="Proteomes" id="UP001155280">
    <property type="component" value="Unassembled WGS sequence"/>
</dbReference>
<evidence type="ECO:0000313" key="1">
    <source>
        <dbReference type="EMBL" id="MCP9200621.1"/>
    </source>
</evidence>
<evidence type="ECO:0000313" key="2">
    <source>
        <dbReference type="Proteomes" id="UP001155280"/>
    </source>
</evidence>
<dbReference type="RefSeq" id="WP_241551382.1">
    <property type="nucleotide sequence ID" value="NZ_JANCNS010000002.1"/>
</dbReference>